<dbReference type="Proteomes" id="UP000004931">
    <property type="component" value="Unassembled WGS sequence"/>
</dbReference>
<evidence type="ECO:0000313" key="1">
    <source>
        <dbReference type="EMBL" id="EAW31092.1"/>
    </source>
</evidence>
<sequence length="100" mass="10740">MPMNVHSGCKGSFTNAAAWGSLADVVCGMFLDGYTGFAYVFTIDDGIVGTERIDDLTLDGLRWSFKMLTENRVAVPVGVVAQIMGHRLSASAVNTILIVR</sequence>
<accession>A0YCY9</accession>
<dbReference type="OrthoDB" id="9795573at2"/>
<evidence type="ECO:0000313" key="2">
    <source>
        <dbReference type="Proteomes" id="UP000004931"/>
    </source>
</evidence>
<dbReference type="AlphaFoldDB" id="A0YCY9"/>
<dbReference type="EMBL" id="AAVT01000004">
    <property type="protein sequence ID" value="EAW31092.1"/>
    <property type="molecule type" value="Genomic_DNA"/>
</dbReference>
<proteinExistence type="predicted"/>
<dbReference type="STRING" id="247633.GP2143_03188"/>
<keyword evidence="2" id="KW-1185">Reference proteome</keyword>
<gene>
    <name evidence="1" type="ORF">GP2143_03188</name>
</gene>
<organism evidence="1 2">
    <name type="scientific">marine gamma proteobacterium HTCC2143</name>
    <dbReference type="NCBI Taxonomy" id="247633"/>
    <lineage>
        <taxon>Bacteria</taxon>
        <taxon>Pseudomonadati</taxon>
        <taxon>Pseudomonadota</taxon>
        <taxon>Gammaproteobacteria</taxon>
        <taxon>Cellvibrionales</taxon>
        <taxon>Spongiibacteraceae</taxon>
        <taxon>BD1-7 clade</taxon>
    </lineage>
</organism>
<comment type="caution">
    <text evidence="1">The sequence shown here is derived from an EMBL/GenBank/DDBJ whole genome shotgun (WGS) entry which is preliminary data.</text>
</comment>
<protein>
    <submittedName>
        <fullName evidence="1">Uncharacterized protein</fullName>
    </submittedName>
</protein>
<reference evidence="1 2" key="1">
    <citation type="journal article" date="2010" name="J. Bacteriol.">
        <title>Genome sequence of the oligotrophic marine Gammaproteobacterium HTCC2143, isolated from the Oregon Coast.</title>
        <authorList>
            <person name="Oh H.M."/>
            <person name="Kang I."/>
            <person name="Ferriera S."/>
            <person name="Giovannoni S.J."/>
            <person name="Cho J.C."/>
        </authorList>
    </citation>
    <scope>NUCLEOTIDE SEQUENCE [LARGE SCALE GENOMIC DNA]</scope>
    <source>
        <strain evidence="1 2">HTCC2143</strain>
    </source>
</reference>
<name>A0YCY9_9GAMM</name>